<proteinExistence type="predicted"/>
<dbReference type="PANTHER" id="PTHR12112:SF39">
    <property type="entry name" value="EG:152A3.5 PROTEIN (FBGN0003116_PN PROTEIN)"/>
    <property type="match status" value="1"/>
</dbReference>
<dbReference type="GO" id="GO:0005737">
    <property type="term" value="C:cytoplasm"/>
    <property type="evidence" value="ECO:0007669"/>
    <property type="project" value="TreeGrafter"/>
</dbReference>
<sequence>MRANEQEGGDANTIQAVVPVMNMTRQKMLKQRQAAWLFHLVGLDAESMLFSDEVDLETLLLAKQLSILIVGEDMLKTNGEAVSGCTVLTDNYCEDAYDLLQTPILKKLLLAGVLLDTQNLSKVSMTRDVEAVQLLSVGSTPNYRNTFFDQLTQDAKDDSSLKALRQSYGNSPIESKW</sequence>
<dbReference type="Gene3D" id="3.90.1640.10">
    <property type="entry name" value="inorganic pyrophosphatase (n-terminal core)"/>
    <property type="match status" value="1"/>
</dbReference>
<evidence type="ECO:0000313" key="1">
    <source>
        <dbReference type="EMBL" id="KAJ8553946.1"/>
    </source>
</evidence>
<protein>
    <submittedName>
        <fullName evidence="1">Uncharacterized protein</fullName>
    </submittedName>
</protein>
<name>A0A9Q1MBH3_9SOLA</name>
<dbReference type="GO" id="GO:0004309">
    <property type="term" value="F:exopolyphosphatase activity"/>
    <property type="evidence" value="ECO:0007669"/>
    <property type="project" value="TreeGrafter"/>
</dbReference>
<evidence type="ECO:0000313" key="2">
    <source>
        <dbReference type="Proteomes" id="UP001152561"/>
    </source>
</evidence>
<reference evidence="2" key="1">
    <citation type="journal article" date="2023" name="Proc. Natl. Acad. Sci. U.S.A.">
        <title>Genomic and structural basis for evolution of tropane alkaloid biosynthesis.</title>
        <authorList>
            <person name="Wanga Y.-J."/>
            <person name="Taina T."/>
            <person name="Yua J.-Y."/>
            <person name="Lia J."/>
            <person name="Xua B."/>
            <person name="Chenc J."/>
            <person name="D'Auriad J.C."/>
            <person name="Huanga J.-P."/>
            <person name="Huanga S.-X."/>
        </authorList>
    </citation>
    <scope>NUCLEOTIDE SEQUENCE [LARGE SCALE GENOMIC DNA]</scope>
    <source>
        <strain evidence="2">cv. KIB-2019</strain>
    </source>
</reference>
<dbReference type="OrthoDB" id="374045at2759"/>
<gene>
    <name evidence="1" type="ORF">K7X08_024624</name>
</gene>
<dbReference type="Proteomes" id="UP001152561">
    <property type="component" value="Unassembled WGS sequence"/>
</dbReference>
<dbReference type="PANTHER" id="PTHR12112">
    <property type="entry name" value="BNIP - RELATED"/>
    <property type="match status" value="1"/>
</dbReference>
<dbReference type="AlphaFoldDB" id="A0A9Q1MBH3"/>
<comment type="caution">
    <text evidence="1">The sequence shown here is derived from an EMBL/GenBank/DDBJ whole genome shotgun (WGS) entry which is preliminary data.</text>
</comment>
<dbReference type="EMBL" id="JAJAGQ010000009">
    <property type="protein sequence ID" value="KAJ8553946.1"/>
    <property type="molecule type" value="Genomic_DNA"/>
</dbReference>
<organism evidence="1 2">
    <name type="scientific">Anisodus acutangulus</name>
    <dbReference type="NCBI Taxonomy" id="402998"/>
    <lineage>
        <taxon>Eukaryota</taxon>
        <taxon>Viridiplantae</taxon>
        <taxon>Streptophyta</taxon>
        <taxon>Embryophyta</taxon>
        <taxon>Tracheophyta</taxon>
        <taxon>Spermatophyta</taxon>
        <taxon>Magnoliopsida</taxon>
        <taxon>eudicotyledons</taxon>
        <taxon>Gunneridae</taxon>
        <taxon>Pentapetalae</taxon>
        <taxon>asterids</taxon>
        <taxon>lamiids</taxon>
        <taxon>Solanales</taxon>
        <taxon>Solanaceae</taxon>
        <taxon>Solanoideae</taxon>
        <taxon>Hyoscyameae</taxon>
        <taxon>Anisodus</taxon>
    </lineage>
</organism>
<keyword evidence="2" id="KW-1185">Reference proteome</keyword>
<accession>A0A9Q1MBH3</accession>